<organism evidence="1 2">
    <name type="scientific">Vagococcus intermedius</name>
    <dbReference type="NCBI Taxonomy" id="2991418"/>
    <lineage>
        <taxon>Bacteria</taxon>
        <taxon>Bacillati</taxon>
        <taxon>Bacillota</taxon>
        <taxon>Bacilli</taxon>
        <taxon>Lactobacillales</taxon>
        <taxon>Enterococcaceae</taxon>
        <taxon>Vagococcus</taxon>
    </lineage>
</organism>
<reference evidence="1" key="1">
    <citation type="submission" date="2022-10" db="EMBL/GenBank/DDBJ databases">
        <title>Vagococcus sp. isolated from poultry meat.</title>
        <authorList>
            <person name="Johansson P."/>
            <person name="Bjorkroth J."/>
        </authorList>
    </citation>
    <scope>NUCLEOTIDE SEQUENCE</scope>
    <source>
        <strain evidence="1">STAA11</strain>
        <plasmid evidence="1">unnamed1</plasmid>
    </source>
</reference>
<dbReference type="EMBL" id="CP110233">
    <property type="protein sequence ID" value="WEG74375.1"/>
    <property type="molecule type" value="Genomic_DNA"/>
</dbReference>
<accession>A0AAF0CWN0</accession>
<evidence type="ECO:0000313" key="2">
    <source>
        <dbReference type="Proteomes" id="UP001179647"/>
    </source>
</evidence>
<keyword evidence="2" id="KW-1185">Reference proteome</keyword>
<protein>
    <submittedName>
        <fullName evidence="1">Uncharacterized protein</fullName>
    </submittedName>
</protein>
<gene>
    <name evidence="1" type="ORF">OL234_10745</name>
</gene>
<keyword evidence="1" id="KW-0614">Plasmid</keyword>
<dbReference type="KEGG" id="vie:OL234_10745"/>
<name>A0AAF0CWN0_9ENTE</name>
<evidence type="ECO:0000313" key="1">
    <source>
        <dbReference type="EMBL" id="WEG74375.1"/>
    </source>
</evidence>
<dbReference type="Proteomes" id="UP001179647">
    <property type="component" value="Plasmid unnamed1"/>
</dbReference>
<dbReference type="AlphaFoldDB" id="A0AAF0CWN0"/>
<geneLocation type="plasmid" evidence="1 2">
    <name>unnamed1</name>
</geneLocation>
<sequence>MVPGQWKPQEYLTQNKSFYENQNISFMYNKKLCVGKIDKLLTNSVIVSLPIHKSNDIAEKTVINYKDLTVI</sequence>
<proteinExistence type="predicted"/>
<dbReference type="RefSeq" id="WP_275470175.1">
    <property type="nucleotide sequence ID" value="NZ_CP110233.1"/>
</dbReference>